<dbReference type="InterPro" id="IPR026627">
    <property type="entry name" value="NDUFB2_animal"/>
</dbReference>
<comment type="subunit">
    <text evidence="4">Complex I is composed of 45 different subunits.</text>
</comment>
<evidence type="ECO:0000256" key="6">
    <source>
        <dbReference type="ARBA" id="ARBA00022660"/>
    </source>
</evidence>
<keyword evidence="13" id="KW-1185">Reference proteome</keyword>
<proteinExistence type="inferred from homology"/>
<comment type="subcellular location">
    <subcellularLocation>
        <location evidence="2">Mitochondrion inner membrane</location>
        <topology evidence="2">Peripheral membrane protein</topology>
        <orientation evidence="2">Matrix side</orientation>
    </subcellularLocation>
</comment>
<accession>A0AAV2N8I8</accession>
<keyword evidence="6" id="KW-0679">Respiratory chain</keyword>
<evidence type="ECO:0000313" key="12">
    <source>
        <dbReference type="EMBL" id="CAL1675680.1"/>
    </source>
</evidence>
<evidence type="ECO:0000256" key="8">
    <source>
        <dbReference type="ARBA" id="ARBA00022946"/>
    </source>
</evidence>
<evidence type="ECO:0000313" key="13">
    <source>
        <dbReference type="Proteomes" id="UP001497644"/>
    </source>
</evidence>
<evidence type="ECO:0000256" key="1">
    <source>
        <dbReference type="ARBA" id="ARBA00003195"/>
    </source>
</evidence>
<evidence type="ECO:0000256" key="4">
    <source>
        <dbReference type="ARBA" id="ARBA00011533"/>
    </source>
</evidence>
<sequence>MITSRGLNLLRIAYRSSQNKVPSTNLRSVRFSHDDHYHGSYREIPPVEKKWLYAAEAFGGLLWWWVLWHFWHDFGHIVGEFPYPDTSKWTDEELGIPPDDYVEPATHT</sequence>
<evidence type="ECO:0000256" key="10">
    <source>
        <dbReference type="ARBA" id="ARBA00023128"/>
    </source>
</evidence>
<keyword evidence="8" id="KW-0809">Transit peptide</keyword>
<keyword evidence="5" id="KW-0813">Transport</keyword>
<keyword evidence="10" id="KW-0496">Mitochondrion</keyword>
<dbReference type="Proteomes" id="UP001497644">
    <property type="component" value="Chromosome 11"/>
</dbReference>
<dbReference type="GO" id="GO:0045271">
    <property type="term" value="C:respiratory chain complex I"/>
    <property type="evidence" value="ECO:0007669"/>
    <property type="project" value="InterPro"/>
</dbReference>
<evidence type="ECO:0000256" key="7">
    <source>
        <dbReference type="ARBA" id="ARBA00022792"/>
    </source>
</evidence>
<organism evidence="12 13">
    <name type="scientific">Lasius platythorax</name>
    <dbReference type="NCBI Taxonomy" id="488582"/>
    <lineage>
        <taxon>Eukaryota</taxon>
        <taxon>Metazoa</taxon>
        <taxon>Ecdysozoa</taxon>
        <taxon>Arthropoda</taxon>
        <taxon>Hexapoda</taxon>
        <taxon>Insecta</taxon>
        <taxon>Pterygota</taxon>
        <taxon>Neoptera</taxon>
        <taxon>Endopterygota</taxon>
        <taxon>Hymenoptera</taxon>
        <taxon>Apocrita</taxon>
        <taxon>Aculeata</taxon>
        <taxon>Formicoidea</taxon>
        <taxon>Formicidae</taxon>
        <taxon>Formicinae</taxon>
        <taxon>Lasius</taxon>
        <taxon>Lasius</taxon>
    </lineage>
</organism>
<evidence type="ECO:0000256" key="9">
    <source>
        <dbReference type="ARBA" id="ARBA00022982"/>
    </source>
</evidence>
<keyword evidence="7" id="KW-0999">Mitochondrion inner membrane</keyword>
<evidence type="ECO:0000256" key="5">
    <source>
        <dbReference type="ARBA" id="ARBA00022448"/>
    </source>
</evidence>
<evidence type="ECO:0000256" key="3">
    <source>
        <dbReference type="ARBA" id="ARBA00005923"/>
    </source>
</evidence>
<evidence type="ECO:0008006" key="14">
    <source>
        <dbReference type="Google" id="ProtNLM"/>
    </source>
</evidence>
<dbReference type="GO" id="GO:0032981">
    <property type="term" value="P:mitochondrial respiratory chain complex I assembly"/>
    <property type="evidence" value="ECO:0007669"/>
    <property type="project" value="TreeGrafter"/>
</dbReference>
<keyword evidence="9" id="KW-0249">Electron transport</keyword>
<keyword evidence="11" id="KW-0472">Membrane</keyword>
<dbReference type="Pfam" id="PF14813">
    <property type="entry name" value="NADH_B2"/>
    <property type="match status" value="1"/>
</dbReference>
<comment type="similarity">
    <text evidence="3">Belongs to the complex I NDUFB2 subunit family.</text>
</comment>
<dbReference type="PANTHER" id="PTHR15223">
    <property type="entry name" value="NADH-UBIQUINONE OXIDOREDUCTASE AGGG SUBUNIT"/>
    <property type="match status" value="1"/>
</dbReference>
<dbReference type="PANTHER" id="PTHR15223:SF1">
    <property type="entry name" value="NADH DEHYDROGENASE [UBIQUINONE] 1 BETA SUBCOMPLEX SUBUNIT 2, MITOCHONDRIAL"/>
    <property type="match status" value="1"/>
</dbReference>
<reference evidence="12" key="1">
    <citation type="submission" date="2024-04" db="EMBL/GenBank/DDBJ databases">
        <authorList>
            <consortium name="Molecular Ecology Group"/>
        </authorList>
    </citation>
    <scope>NUCLEOTIDE SEQUENCE</scope>
</reference>
<dbReference type="GO" id="GO:0005743">
    <property type="term" value="C:mitochondrial inner membrane"/>
    <property type="evidence" value="ECO:0007669"/>
    <property type="project" value="UniProtKB-SubCell"/>
</dbReference>
<comment type="function">
    <text evidence="1">Accessory subunit of the mitochondrial membrane respiratory chain NADH dehydrogenase (Complex I), that is believed not to be involved in catalysis. Complex I functions in the transfer of electrons from NADH to the respiratory chain. The immediate electron acceptor for the enzyme is believed to be ubiquinone.</text>
</comment>
<dbReference type="AlphaFoldDB" id="A0AAV2N8I8"/>
<protein>
    <recommendedName>
        <fullName evidence="14">NADH dehydrogenase [ubiquinone] 1 beta subcomplex subunit 2, mitochondrial</fullName>
    </recommendedName>
</protein>
<name>A0AAV2N8I8_9HYME</name>
<evidence type="ECO:0000256" key="2">
    <source>
        <dbReference type="ARBA" id="ARBA00004443"/>
    </source>
</evidence>
<evidence type="ECO:0000256" key="11">
    <source>
        <dbReference type="ARBA" id="ARBA00023136"/>
    </source>
</evidence>
<dbReference type="EMBL" id="OZ034834">
    <property type="protein sequence ID" value="CAL1675680.1"/>
    <property type="molecule type" value="Genomic_DNA"/>
</dbReference>
<gene>
    <name evidence="12" type="ORF">LPLAT_LOCUS2007</name>
</gene>